<protein>
    <recommendedName>
        <fullName evidence="2">Lnb N-terminal periplasmic domain-containing protein</fullName>
    </recommendedName>
</protein>
<feature type="transmembrane region" description="Helical" evidence="1">
    <location>
        <begin position="294"/>
        <end position="312"/>
    </location>
</feature>
<evidence type="ECO:0000256" key="1">
    <source>
        <dbReference type="SAM" id="Phobius"/>
    </source>
</evidence>
<feature type="transmembrane region" description="Helical" evidence="1">
    <location>
        <begin position="407"/>
        <end position="432"/>
    </location>
</feature>
<dbReference type="InterPro" id="IPR025178">
    <property type="entry name" value="Lnb_N"/>
</dbReference>
<gene>
    <name evidence="3" type="ORF">CNF02_10505</name>
</gene>
<evidence type="ECO:0000313" key="4">
    <source>
        <dbReference type="Proteomes" id="UP000219329"/>
    </source>
</evidence>
<comment type="caution">
    <text evidence="3">The sequence shown here is derived from an EMBL/GenBank/DDBJ whole genome shotgun (WGS) entry which is preliminary data.</text>
</comment>
<feature type="transmembrane region" description="Helical" evidence="1">
    <location>
        <begin position="16"/>
        <end position="36"/>
    </location>
</feature>
<dbReference type="AlphaFoldDB" id="A0A2A5W962"/>
<dbReference type="Pfam" id="PF13387">
    <property type="entry name" value="Lnb_N"/>
    <property type="match status" value="1"/>
</dbReference>
<name>A0A2A5W962_9GAMM</name>
<feature type="transmembrane region" description="Helical" evidence="1">
    <location>
        <begin position="333"/>
        <end position="355"/>
    </location>
</feature>
<dbReference type="EMBL" id="NTJZ01000012">
    <property type="protein sequence ID" value="PDH32901.1"/>
    <property type="molecule type" value="Genomic_DNA"/>
</dbReference>
<accession>A0A2A5W962</accession>
<organism evidence="3 4">
    <name type="scientific">OM182 bacterium MED-G28</name>
    <dbReference type="NCBI Taxonomy" id="1986256"/>
    <lineage>
        <taxon>Bacteria</taxon>
        <taxon>Pseudomonadati</taxon>
        <taxon>Pseudomonadota</taxon>
        <taxon>Gammaproteobacteria</taxon>
        <taxon>OMG group</taxon>
        <taxon>OM182 clade</taxon>
    </lineage>
</organism>
<sequence>MTTCSSKLIRPKAQSFPIFQVICLVVRFSAFLVVGLQTLPMSLVAQERINNPEIYSIPADMSGVHFYLITVDVGDAVWDNFGHTALRVFDENSNTDVVFNWGNFDIGSGAVEFSWDFFKGIMNYQLATSSPSQEFSMYRFQERTVWQDRINLTNPQKVRLYRRLMWNLEPENIVYPYQYFYDNCTTKVRDYLDEALSGRISQQFTGMTEISFRHQVQAHYQSVSLIALSLDVLMNSNIDRAMSEWEEMFLPLRLRDRLQYVRSDVAENSEQLMLLSDPQVIMEFAPPTKETDPYRIASIVLISPVLLLILMLKRVRKSFYATRSQIGFKAAGINFRILGLLGLLTAFFSGIYGILMLGSWFFSDHSDTHHNINLLLFWPTDILGVLVGLRWLFLSKPWPMTNNSAPFINYYLLAHVIAMIVYAAIAFLELVTQSIGNIALYVLPGFLLFTLLIWIVGFERAKLRNNLF</sequence>
<keyword evidence="1" id="KW-1133">Transmembrane helix</keyword>
<keyword evidence="1" id="KW-0812">Transmembrane</keyword>
<dbReference type="Proteomes" id="UP000219329">
    <property type="component" value="Unassembled WGS sequence"/>
</dbReference>
<evidence type="ECO:0000259" key="2">
    <source>
        <dbReference type="Pfam" id="PF13387"/>
    </source>
</evidence>
<feature type="transmembrane region" description="Helical" evidence="1">
    <location>
        <begin position="375"/>
        <end position="395"/>
    </location>
</feature>
<reference evidence="3 4" key="1">
    <citation type="submission" date="2017-08" db="EMBL/GenBank/DDBJ databases">
        <title>Fine stratification of microbial communities through a metagenomic profile of the photic zone.</title>
        <authorList>
            <person name="Haro-Moreno J.M."/>
            <person name="Lopez-Perez M."/>
            <person name="De La Torre J."/>
            <person name="Picazo A."/>
            <person name="Camacho A."/>
            <person name="Rodriguez-Valera F."/>
        </authorList>
    </citation>
    <scope>NUCLEOTIDE SEQUENCE [LARGE SCALE GENOMIC DNA]</scope>
    <source>
        <strain evidence="3">MED-G28</strain>
    </source>
</reference>
<evidence type="ECO:0000313" key="3">
    <source>
        <dbReference type="EMBL" id="PDH32901.1"/>
    </source>
</evidence>
<proteinExistence type="predicted"/>
<keyword evidence="1" id="KW-0472">Membrane</keyword>
<feature type="transmembrane region" description="Helical" evidence="1">
    <location>
        <begin position="438"/>
        <end position="458"/>
    </location>
</feature>
<feature type="domain" description="Lnb N-terminal periplasmic" evidence="2">
    <location>
        <begin position="60"/>
        <end position="202"/>
    </location>
</feature>